<name>A0A917QNE0_9NOCA</name>
<dbReference type="Proteomes" id="UP000612956">
    <property type="component" value="Unassembled WGS sequence"/>
</dbReference>
<feature type="domain" description="Saccharopine dehydrogenase NADP binding" evidence="1">
    <location>
        <begin position="12"/>
        <end position="135"/>
    </location>
</feature>
<dbReference type="Gene3D" id="3.40.50.720">
    <property type="entry name" value="NAD(P)-binding Rossmann-like Domain"/>
    <property type="match status" value="1"/>
</dbReference>
<keyword evidence="3" id="KW-1185">Reference proteome</keyword>
<dbReference type="AlphaFoldDB" id="A0A917QNE0"/>
<dbReference type="InterPro" id="IPR036291">
    <property type="entry name" value="NAD(P)-bd_dom_sf"/>
</dbReference>
<dbReference type="SUPFAM" id="SSF51735">
    <property type="entry name" value="NAD(P)-binding Rossmann-fold domains"/>
    <property type="match status" value="1"/>
</dbReference>
<sequence>MTNTVKNSQPTVAVYGSTGHTGSYVLDELQRRAITPILVGRNEIRMQAAAEAAGLADAEIRVADLDDPAALTAAFADVDVVISTLPAYVRFGEPVLAAAIAAGAHYTDTAGEQLFVKKAFDEYGPRAEAAGVTVLSGVTNSNLPGDLLGYLAARQVAGPAEIVMSLIARGEGGGSRGSAETVLAGLDWFRSGGWHYEGGALRTGPMDRHPFMTFPEDPEPTAVAKFQQPPVLTIPRHTDVSFVAGVVGAEMLSQLAGFTPELLDSLPEPGGDLRYDFVLDAIGTDGTAVRATLSGPDAYRDTAIMAVEAATRLAVGDLKPGALAPAEAFDPTEFLNSLAPHSITWQINQGR</sequence>
<proteinExistence type="predicted"/>
<protein>
    <recommendedName>
        <fullName evidence="1">Saccharopine dehydrogenase NADP binding domain-containing protein</fullName>
    </recommendedName>
</protein>
<dbReference type="EMBL" id="BMMW01000003">
    <property type="protein sequence ID" value="GGK58139.1"/>
    <property type="molecule type" value="Genomic_DNA"/>
</dbReference>
<reference evidence="2" key="2">
    <citation type="submission" date="2020-09" db="EMBL/GenBank/DDBJ databases">
        <authorList>
            <person name="Sun Q."/>
            <person name="Zhou Y."/>
        </authorList>
    </citation>
    <scope>NUCLEOTIDE SEQUENCE</scope>
    <source>
        <strain evidence="2">CGMCC 4.7278</strain>
    </source>
</reference>
<evidence type="ECO:0000259" key="1">
    <source>
        <dbReference type="Pfam" id="PF03435"/>
    </source>
</evidence>
<accession>A0A917QNE0</accession>
<gene>
    <name evidence="2" type="ORF">GCM10011591_32940</name>
</gene>
<dbReference type="Pfam" id="PF03435">
    <property type="entry name" value="Sacchrp_dh_NADP"/>
    <property type="match status" value="1"/>
</dbReference>
<organism evidence="2 3">
    <name type="scientific">Nocardia camponoti</name>
    <dbReference type="NCBI Taxonomy" id="1616106"/>
    <lineage>
        <taxon>Bacteria</taxon>
        <taxon>Bacillati</taxon>
        <taxon>Actinomycetota</taxon>
        <taxon>Actinomycetes</taxon>
        <taxon>Mycobacteriales</taxon>
        <taxon>Nocardiaceae</taxon>
        <taxon>Nocardia</taxon>
    </lineage>
</organism>
<comment type="caution">
    <text evidence="2">The sequence shown here is derived from an EMBL/GenBank/DDBJ whole genome shotgun (WGS) entry which is preliminary data.</text>
</comment>
<evidence type="ECO:0000313" key="3">
    <source>
        <dbReference type="Proteomes" id="UP000612956"/>
    </source>
</evidence>
<dbReference type="InterPro" id="IPR005097">
    <property type="entry name" value="Sacchrp_dh_NADP-bd"/>
</dbReference>
<reference evidence="2" key="1">
    <citation type="journal article" date="2014" name="Int. J. Syst. Evol. Microbiol.">
        <title>Complete genome sequence of Corynebacterium casei LMG S-19264T (=DSM 44701T), isolated from a smear-ripened cheese.</title>
        <authorList>
            <consortium name="US DOE Joint Genome Institute (JGI-PGF)"/>
            <person name="Walter F."/>
            <person name="Albersmeier A."/>
            <person name="Kalinowski J."/>
            <person name="Ruckert C."/>
        </authorList>
    </citation>
    <scope>NUCLEOTIDE SEQUENCE</scope>
    <source>
        <strain evidence="2">CGMCC 4.7278</strain>
    </source>
</reference>
<dbReference type="RefSeq" id="WP_188829885.1">
    <property type="nucleotide sequence ID" value="NZ_BMMW01000003.1"/>
</dbReference>
<dbReference type="PANTHER" id="PTHR43781">
    <property type="entry name" value="SACCHAROPINE DEHYDROGENASE"/>
    <property type="match status" value="1"/>
</dbReference>
<evidence type="ECO:0000313" key="2">
    <source>
        <dbReference type="EMBL" id="GGK58139.1"/>
    </source>
</evidence>
<dbReference type="PANTHER" id="PTHR43781:SF1">
    <property type="entry name" value="SACCHAROPINE DEHYDROGENASE"/>
    <property type="match status" value="1"/>
</dbReference>